<evidence type="ECO:0000313" key="2">
    <source>
        <dbReference type="Proteomes" id="UP000638188"/>
    </source>
</evidence>
<name>A0ABQ1NUZ9_9GAMM</name>
<dbReference type="Proteomes" id="UP000638188">
    <property type="component" value="Unassembled WGS sequence"/>
</dbReference>
<dbReference type="EMBL" id="BMFF01000001">
    <property type="protein sequence ID" value="GGC85464.1"/>
    <property type="molecule type" value="Genomic_DNA"/>
</dbReference>
<gene>
    <name evidence="1" type="ORF">GCM10007418_01550</name>
</gene>
<organism evidence="1 2">
    <name type="scientific">Halopseudomonas salina</name>
    <dbReference type="NCBI Taxonomy" id="1323744"/>
    <lineage>
        <taxon>Bacteria</taxon>
        <taxon>Pseudomonadati</taxon>
        <taxon>Pseudomonadota</taxon>
        <taxon>Gammaproteobacteria</taxon>
        <taxon>Pseudomonadales</taxon>
        <taxon>Pseudomonadaceae</taxon>
        <taxon>Halopseudomonas</taxon>
    </lineage>
</organism>
<evidence type="ECO:0000313" key="1">
    <source>
        <dbReference type="EMBL" id="GGC85464.1"/>
    </source>
</evidence>
<reference evidence="2" key="1">
    <citation type="journal article" date="2019" name="Int. J. Syst. Evol. Microbiol.">
        <title>The Global Catalogue of Microorganisms (GCM) 10K type strain sequencing project: providing services to taxonomists for standard genome sequencing and annotation.</title>
        <authorList>
            <consortium name="The Broad Institute Genomics Platform"/>
            <consortium name="The Broad Institute Genome Sequencing Center for Infectious Disease"/>
            <person name="Wu L."/>
            <person name="Ma J."/>
        </authorList>
    </citation>
    <scope>NUCLEOTIDE SEQUENCE [LARGE SCALE GENOMIC DNA]</scope>
    <source>
        <strain evidence="2">CGMCC 1.12482</strain>
    </source>
</reference>
<accession>A0ABQ1NUZ9</accession>
<keyword evidence="2" id="KW-1185">Reference proteome</keyword>
<proteinExistence type="predicted"/>
<comment type="caution">
    <text evidence="1">The sequence shown here is derived from an EMBL/GenBank/DDBJ whole genome shotgun (WGS) entry which is preliminary data.</text>
</comment>
<sequence length="123" mass="13172">MALAQHFLSITAWVLEHTAPSLGLSGSVVQKWAGSRLGVCELPTWQGSESRRESVHGGLSETSMFQTLSPPRQAVRSTGIGVMLGLLSKVKSKNLVPDPIPVILANAGIHFDLRAVSTSHYPD</sequence>
<protein>
    <submittedName>
        <fullName evidence="1">Uncharacterized protein</fullName>
    </submittedName>
</protein>